<dbReference type="AlphaFoldDB" id="A0A7J0EXM9"/>
<dbReference type="PROSITE" id="PS50985">
    <property type="entry name" value="GRAS"/>
    <property type="match status" value="1"/>
</dbReference>
<evidence type="ECO:0008006" key="6">
    <source>
        <dbReference type="Google" id="ProtNLM"/>
    </source>
</evidence>
<feature type="short sequence motif" description="VHIID" evidence="3">
    <location>
        <begin position="323"/>
        <end position="327"/>
    </location>
</feature>
<organism evidence="4 5">
    <name type="scientific">Actinidia rufa</name>
    <dbReference type="NCBI Taxonomy" id="165716"/>
    <lineage>
        <taxon>Eukaryota</taxon>
        <taxon>Viridiplantae</taxon>
        <taxon>Streptophyta</taxon>
        <taxon>Embryophyta</taxon>
        <taxon>Tracheophyta</taxon>
        <taxon>Spermatophyta</taxon>
        <taxon>Magnoliopsida</taxon>
        <taxon>eudicotyledons</taxon>
        <taxon>Gunneridae</taxon>
        <taxon>Pentapetalae</taxon>
        <taxon>asterids</taxon>
        <taxon>Ericales</taxon>
        <taxon>Actinidiaceae</taxon>
        <taxon>Actinidia</taxon>
    </lineage>
</organism>
<evidence type="ECO:0000313" key="5">
    <source>
        <dbReference type="Proteomes" id="UP000585474"/>
    </source>
</evidence>
<dbReference type="InterPro" id="IPR005202">
    <property type="entry name" value="TF_GRAS"/>
</dbReference>
<comment type="similarity">
    <text evidence="3">Belongs to the GRAS family.</text>
</comment>
<dbReference type="EMBL" id="BJWL01000007">
    <property type="protein sequence ID" value="GFY91231.1"/>
    <property type="molecule type" value="Genomic_DNA"/>
</dbReference>
<evidence type="ECO:0000256" key="3">
    <source>
        <dbReference type="PROSITE-ProRule" id="PRU01191"/>
    </source>
</evidence>
<keyword evidence="5" id="KW-1185">Reference proteome</keyword>
<accession>A0A7J0EXM9</accession>
<keyword evidence="2" id="KW-0804">Transcription</keyword>
<dbReference type="Pfam" id="PF03514">
    <property type="entry name" value="GRAS"/>
    <property type="match status" value="1"/>
</dbReference>
<evidence type="ECO:0000313" key="4">
    <source>
        <dbReference type="EMBL" id="GFY91231.1"/>
    </source>
</evidence>
<comment type="caution">
    <text evidence="3">Lacks conserved residue(s) required for the propagation of feature annotation.</text>
</comment>
<dbReference type="Proteomes" id="UP000585474">
    <property type="component" value="Unassembled WGS sequence"/>
</dbReference>
<feature type="region of interest" description="SAW" evidence="3">
    <location>
        <begin position="506"/>
        <end position="577"/>
    </location>
</feature>
<dbReference type="OrthoDB" id="646981at2759"/>
<comment type="caution">
    <text evidence="4">The sequence shown here is derived from an EMBL/GenBank/DDBJ whole genome shotgun (WGS) entry which is preliminary data.</text>
</comment>
<evidence type="ECO:0000256" key="2">
    <source>
        <dbReference type="ARBA" id="ARBA00023163"/>
    </source>
</evidence>
<name>A0A7J0EXM9_9ERIC</name>
<gene>
    <name evidence="4" type="ORF">Acr_07g0014270</name>
</gene>
<reference evidence="4 5" key="1">
    <citation type="submission" date="2019-07" db="EMBL/GenBank/DDBJ databases">
        <title>De Novo Assembly of kiwifruit Actinidia rufa.</title>
        <authorList>
            <person name="Sugita-Konishi S."/>
            <person name="Sato K."/>
            <person name="Mori E."/>
            <person name="Abe Y."/>
            <person name="Kisaki G."/>
            <person name="Hamano K."/>
            <person name="Suezawa K."/>
            <person name="Otani M."/>
            <person name="Fukuda T."/>
            <person name="Manabe T."/>
            <person name="Gomi K."/>
            <person name="Tabuchi M."/>
            <person name="Akimitsu K."/>
            <person name="Kataoka I."/>
        </authorList>
    </citation>
    <scope>NUCLEOTIDE SEQUENCE [LARGE SCALE GENOMIC DNA]</scope>
    <source>
        <strain evidence="5">cv. Fuchu</strain>
    </source>
</reference>
<protein>
    <recommendedName>
        <fullName evidence="6">GRAS family transcription factor</fullName>
    </recommendedName>
</protein>
<dbReference type="PANTHER" id="PTHR31636">
    <property type="entry name" value="OSJNBA0084A10.13 PROTEIN-RELATED"/>
    <property type="match status" value="1"/>
</dbReference>
<proteinExistence type="inferred from homology"/>
<evidence type="ECO:0000256" key="1">
    <source>
        <dbReference type="ARBA" id="ARBA00023015"/>
    </source>
</evidence>
<sequence length="591" mass="67344">MSTPMVALASSVEMTWRGSMLNVRLVSPRSRGFGDSIWHSNVEMELHRIDVWRCPLSPLRRADVMDRQSNVRSALCINLESQGVVSVKWGESVTSFSNLRGGYCHFSNAMGALCINPELQECMEPTFSFPNTIQDVICSNDVDLERLLQMETNLMDFDFIDQDGIMGLDKGEYAIFGHETEQKVQQSVEFREFEDNSNSSLKGIRDELMKESNLTDLLLTGAEAVETENWPLASTVIERLKTLLFYQENGDEPFHRLALFFTQGLHYKSIKHNSLEVFQEPVCKQDNSISAFQMLQELSPYVKFAHFTANQAILEATEGDNEVHVIDFDIMEGVQWPPLMMIDLALRKDFSFHITATIDHEQNSGRVQQIGRRLQDFADSVSLKFVFDHMVMEKEEHLEGIEVGCTLIANCMTHQLHMPHRGFSMVNTFLGGVSKLSPKIVVLVEEDLFRLARTPSISFVEFFCEALHHYNALFDSLTSGFCGGYKLALRVIEKEFLGNRILDCLRQFPRDKKENCFWKDGYASLKGFRQIPMSSCNVSQARFLVSLFSGGYWVQHEECKLALCWNSRPLTIASIWVPISNSRRPASSTSF</sequence>
<keyword evidence="1" id="KW-0805">Transcription regulation</keyword>